<comment type="subcellular location">
    <subcellularLocation>
        <location evidence="1">Cell envelope</location>
    </subcellularLocation>
</comment>
<reference evidence="6 7" key="1">
    <citation type="journal article" date="2012" name="FEBS Lett.">
        <title>Anammox organism KSU-1 expresses a NirK-type copper-containing nitrite reductase instead of a NirS-type with cytochrome cd1.</title>
        <authorList>
            <person name="Hira D."/>
            <person name="Toh H."/>
            <person name="Migita C.T."/>
            <person name="Okubo H."/>
            <person name="Nishiyama T."/>
            <person name="Hattori M."/>
            <person name="Furukawa K."/>
            <person name="Fujii T."/>
        </authorList>
    </citation>
    <scope>NUCLEOTIDE SEQUENCE [LARGE SCALE GENOMIC DNA]</scope>
</reference>
<keyword evidence="2" id="KW-0201">Cytochrome c-type biogenesis</keyword>
<dbReference type="Gene3D" id="1.25.40.10">
    <property type="entry name" value="Tetratricopeptide repeat domain"/>
    <property type="match status" value="1"/>
</dbReference>
<dbReference type="GO" id="GO:0016209">
    <property type="term" value="F:antioxidant activity"/>
    <property type="evidence" value="ECO:0007669"/>
    <property type="project" value="InterPro"/>
</dbReference>
<dbReference type="GO" id="GO:0017004">
    <property type="term" value="P:cytochrome complex assembly"/>
    <property type="evidence" value="ECO:0007669"/>
    <property type="project" value="UniProtKB-KW"/>
</dbReference>
<dbReference type="PANTHER" id="PTHR42852:SF6">
    <property type="entry name" value="THIOL:DISULFIDE INTERCHANGE PROTEIN DSBE"/>
    <property type="match status" value="1"/>
</dbReference>
<sequence>MRKTGFLILTAITSIFFVWMGCVVTAGELRNDATAAKQLEFIRRNLSSLTEMKIADAKKYYEESLKSLNTLIEKYAGTEQELEAKFYIGAIYNEMHTYDEAIKYFDIVLSHEGIDSNFKARSLYFKIKALLGKGDIVKAKETIAELKLIEPAAADSFGSELSGLVRVGAEAPTFNAMDFKGNQIDLSKYRGNIVILDFWATWCDPCLEAFPKVKNMYNKFKDKGVQFIGVSLDDDIENVRGFVKQEKVEWPQLFDGKRWKGVLPGLYRVNIIPTMFVIDRESKIRYMGSNLESATQVVMTLLSESKDVPLFR</sequence>
<evidence type="ECO:0000313" key="6">
    <source>
        <dbReference type="EMBL" id="GAB64172.1"/>
    </source>
</evidence>
<name>I3IR27_9BACT</name>
<dbReference type="eggNOG" id="COG0526">
    <property type="taxonomic scope" value="Bacteria"/>
</dbReference>
<evidence type="ECO:0000256" key="1">
    <source>
        <dbReference type="ARBA" id="ARBA00004196"/>
    </source>
</evidence>
<dbReference type="PANTHER" id="PTHR42852">
    <property type="entry name" value="THIOL:DISULFIDE INTERCHANGE PROTEIN DSBE"/>
    <property type="match status" value="1"/>
</dbReference>
<evidence type="ECO:0000313" key="7">
    <source>
        <dbReference type="Proteomes" id="UP000002985"/>
    </source>
</evidence>
<dbReference type="STRING" id="247490.KSU1_D0863"/>
<dbReference type="Gene3D" id="3.40.30.10">
    <property type="entry name" value="Glutaredoxin"/>
    <property type="match status" value="1"/>
</dbReference>
<dbReference type="Pfam" id="PF00578">
    <property type="entry name" value="AhpC-TSA"/>
    <property type="match status" value="1"/>
</dbReference>
<dbReference type="SUPFAM" id="SSF48452">
    <property type="entry name" value="TPR-like"/>
    <property type="match status" value="1"/>
</dbReference>
<evidence type="ECO:0000256" key="2">
    <source>
        <dbReference type="ARBA" id="ARBA00022748"/>
    </source>
</evidence>
<dbReference type="CDD" id="cd02966">
    <property type="entry name" value="TlpA_like_family"/>
    <property type="match status" value="1"/>
</dbReference>
<organism evidence="6 7">
    <name type="scientific">Candidatus Jettenia caeni</name>
    <dbReference type="NCBI Taxonomy" id="247490"/>
    <lineage>
        <taxon>Bacteria</taxon>
        <taxon>Pseudomonadati</taxon>
        <taxon>Planctomycetota</taxon>
        <taxon>Candidatus Brocadiia</taxon>
        <taxon>Candidatus Brocadiales</taxon>
        <taxon>Candidatus Brocadiaceae</taxon>
        <taxon>Candidatus Jettenia</taxon>
    </lineage>
</organism>
<dbReference type="InterPro" id="IPR011990">
    <property type="entry name" value="TPR-like_helical_dom_sf"/>
</dbReference>
<dbReference type="InterPro" id="IPR050553">
    <property type="entry name" value="Thioredoxin_ResA/DsbE_sf"/>
</dbReference>
<keyword evidence="4" id="KW-0676">Redox-active center</keyword>
<dbReference type="InterPro" id="IPR000866">
    <property type="entry name" value="AhpC/TSA"/>
</dbReference>
<dbReference type="InterPro" id="IPR036249">
    <property type="entry name" value="Thioredoxin-like_sf"/>
</dbReference>
<dbReference type="GO" id="GO:0016491">
    <property type="term" value="F:oxidoreductase activity"/>
    <property type="evidence" value="ECO:0007669"/>
    <property type="project" value="InterPro"/>
</dbReference>
<dbReference type="EMBL" id="BAFH01000004">
    <property type="protein sequence ID" value="GAB64172.1"/>
    <property type="molecule type" value="Genomic_DNA"/>
</dbReference>
<keyword evidence="7" id="KW-1185">Reference proteome</keyword>
<evidence type="ECO:0000256" key="3">
    <source>
        <dbReference type="ARBA" id="ARBA00023157"/>
    </source>
</evidence>
<dbReference type="GO" id="GO:0006950">
    <property type="term" value="P:response to stress"/>
    <property type="evidence" value="ECO:0007669"/>
    <property type="project" value="UniProtKB-ARBA"/>
</dbReference>
<evidence type="ECO:0000259" key="5">
    <source>
        <dbReference type="PROSITE" id="PS51352"/>
    </source>
</evidence>
<dbReference type="AlphaFoldDB" id="I3IR27"/>
<accession>I3IR27</accession>
<dbReference type="PROSITE" id="PS51257">
    <property type="entry name" value="PROKAR_LIPOPROTEIN"/>
    <property type="match status" value="1"/>
</dbReference>
<dbReference type="InterPro" id="IPR013766">
    <property type="entry name" value="Thioredoxin_domain"/>
</dbReference>
<dbReference type="GO" id="GO:0030313">
    <property type="term" value="C:cell envelope"/>
    <property type="evidence" value="ECO:0007669"/>
    <property type="project" value="UniProtKB-SubCell"/>
</dbReference>
<protein>
    <submittedName>
        <fullName evidence="6">Putative thioredoxin</fullName>
    </submittedName>
</protein>
<comment type="caution">
    <text evidence="6">The sequence shown here is derived from an EMBL/GenBank/DDBJ whole genome shotgun (WGS) entry which is preliminary data.</text>
</comment>
<dbReference type="PROSITE" id="PS51352">
    <property type="entry name" value="THIOREDOXIN_2"/>
    <property type="match status" value="1"/>
</dbReference>
<proteinExistence type="predicted"/>
<gene>
    <name evidence="6" type="ORF">KSU1_D0863</name>
</gene>
<dbReference type="SUPFAM" id="SSF52833">
    <property type="entry name" value="Thioredoxin-like"/>
    <property type="match status" value="1"/>
</dbReference>
<evidence type="ECO:0000256" key="4">
    <source>
        <dbReference type="ARBA" id="ARBA00023284"/>
    </source>
</evidence>
<dbReference type="Proteomes" id="UP000002985">
    <property type="component" value="Unassembled WGS sequence"/>
</dbReference>
<feature type="domain" description="Thioredoxin" evidence="5">
    <location>
        <begin position="165"/>
        <end position="307"/>
    </location>
</feature>
<dbReference type="OrthoDB" id="252709at2"/>
<keyword evidence="3" id="KW-1015">Disulfide bond</keyword>